<dbReference type="AlphaFoldDB" id="A0A3S5ARL5"/>
<feature type="region of interest" description="Disordered" evidence="1">
    <location>
        <begin position="133"/>
        <end position="175"/>
    </location>
</feature>
<sequence length="175" mass="18657">MLEFDFIYVGKRSHQSPLARHLSVVAVNVPPPPPFSPAASDSAQCLQPSGTCDEAGVDLGDSEHYERERPSPECFIPSDSLVHFISLPSYDSICKNGDATLPPDATFCFPPPTLLNDLLVDERALPLETGLTSAMPLDSLPPSYAEPTVQPNSSLVSSPLSDSTPESDHVGHSAS</sequence>
<proteinExistence type="predicted"/>
<dbReference type="EMBL" id="CAAALY010081765">
    <property type="protein sequence ID" value="VEL26653.1"/>
    <property type="molecule type" value="Genomic_DNA"/>
</dbReference>
<feature type="compositionally biased region" description="Basic and acidic residues" evidence="1">
    <location>
        <begin position="166"/>
        <end position="175"/>
    </location>
</feature>
<keyword evidence="3" id="KW-1185">Reference proteome</keyword>
<feature type="compositionally biased region" description="Low complexity" evidence="1">
    <location>
        <begin position="153"/>
        <end position="163"/>
    </location>
</feature>
<reference evidence="2" key="1">
    <citation type="submission" date="2018-11" db="EMBL/GenBank/DDBJ databases">
        <authorList>
            <consortium name="Pathogen Informatics"/>
        </authorList>
    </citation>
    <scope>NUCLEOTIDE SEQUENCE</scope>
</reference>
<name>A0A3S5ARL5_9PLAT</name>
<comment type="caution">
    <text evidence="2">The sequence shown here is derived from an EMBL/GenBank/DDBJ whole genome shotgun (WGS) entry which is preliminary data.</text>
</comment>
<organism evidence="2 3">
    <name type="scientific">Protopolystoma xenopodis</name>
    <dbReference type="NCBI Taxonomy" id="117903"/>
    <lineage>
        <taxon>Eukaryota</taxon>
        <taxon>Metazoa</taxon>
        <taxon>Spiralia</taxon>
        <taxon>Lophotrochozoa</taxon>
        <taxon>Platyhelminthes</taxon>
        <taxon>Monogenea</taxon>
        <taxon>Polyopisthocotylea</taxon>
        <taxon>Polystomatidea</taxon>
        <taxon>Polystomatidae</taxon>
        <taxon>Protopolystoma</taxon>
    </lineage>
</organism>
<evidence type="ECO:0000256" key="1">
    <source>
        <dbReference type="SAM" id="MobiDB-lite"/>
    </source>
</evidence>
<protein>
    <submittedName>
        <fullName evidence="2">Uncharacterized protein</fullName>
    </submittedName>
</protein>
<evidence type="ECO:0000313" key="2">
    <source>
        <dbReference type="EMBL" id="VEL26653.1"/>
    </source>
</evidence>
<gene>
    <name evidence="2" type="ORF">PXEA_LOCUS20093</name>
</gene>
<accession>A0A3S5ARL5</accession>
<dbReference type="Proteomes" id="UP000784294">
    <property type="component" value="Unassembled WGS sequence"/>
</dbReference>
<evidence type="ECO:0000313" key="3">
    <source>
        <dbReference type="Proteomes" id="UP000784294"/>
    </source>
</evidence>